<dbReference type="Proteomes" id="UP000309174">
    <property type="component" value="Unassembled WGS sequence"/>
</dbReference>
<name>A0A5C4JKB8_9ACTN</name>
<gene>
    <name evidence="1" type="ORF">ETD83_02730</name>
</gene>
<dbReference type="OrthoDB" id="3322489at2"/>
<dbReference type="RefSeq" id="WP_138643436.1">
    <property type="nucleotide sequence ID" value="NZ_VCKW01000007.1"/>
</dbReference>
<organism evidence="1 2">
    <name type="scientific">Actinomadura soli</name>
    <dbReference type="NCBI Taxonomy" id="2508997"/>
    <lineage>
        <taxon>Bacteria</taxon>
        <taxon>Bacillati</taxon>
        <taxon>Actinomycetota</taxon>
        <taxon>Actinomycetes</taxon>
        <taxon>Streptosporangiales</taxon>
        <taxon>Thermomonosporaceae</taxon>
        <taxon>Actinomadura</taxon>
    </lineage>
</organism>
<evidence type="ECO:0000313" key="1">
    <source>
        <dbReference type="EMBL" id="TMR06945.1"/>
    </source>
</evidence>
<dbReference type="AlphaFoldDB" id="A0A5C4JKB8"/>
<keyword evidence="2" id="KW-1185">Reference proteome</keyword>
<reference evidence="1 2" key="1">
    <citation type="submission" date="2019-05" db="EMBL/GenBank/DDBJ databases">
        <title>Draft genome sequence of Actinomadura sp. 14C53.</title>
        <authorList>
            <person name="Saricaoglu S."/>
            <person name="Isik K."/>
        </authorList>
    </citation>
    <scope>NUCLEOTIDE SEQUENCE [LARGE SCALE GENOMIC DNA]</scope>
    <source>
        <strain evidence="1 2">14C53</strain>
    </source>
</reference>
<dbReference type="EMBL" id="VCKW01000007">
    <property type="protein sequence ID" value="TMR06945.1"/>
    <property type="molecule type" value="Genomic_DNA"/>
</dbReference>
<proteinExistence type="predicted"/>
<comment type="caution">
    <text evidence="1">The sequence shown here is derived from an EMBL/GenBank/DDBJ whole genome shotgun (WGS) entry which is preliminary data.</text>
</comment>
<accession>A0A5C4JKB8</accession>
<evidence type="ECO:0000313" key="2">
    <source>
        <dbReference type="Proteomes" id="UP000309174"/>
    </source>
</evidence>
<protein>
    <submittedName>
        <fullName evidence="1">Uncharacterized protein</fullName>
    </submittedName>
</protein>
<sequence>MAIVRHLRDELGLVLDASPELADATSMAQFRKAIEAIDEPPGTVREMIRWIRVWRDQSIDCHLIDEHLHGMPPKFVYFSDYDIMPGKVSVPDLIARRDQGELKLGEQALISLLAQAGATLEEFNQARNPRPEFSQ</sequence>